<dbReference type="PROSITE" id="PS50304">
    <property type="entry name" value="TUDOR"/>
    <property type="match status" value="1"/>
</dbReference>
<evidence type="ECO:0000259" key="7">
    <source>
        <dbReference type="PROSITE" id="PS50830"/>
    </source>
</evidence>
<evidence type="ECO:0000256" key="1">
    <source>
        <dbReference type="ARBA" id="ARBA00004496"/>
    </source>
</evidence>
<dbReference type="FunFam" id="2.30.30.140:FF:000018">
    <property type="entry name" value="Serine/threonine-protein kinase 31"/>
    <property type="match status" value="1"/>
</dbReference>
<dbReference type="GO" id="GO:0005634">
    <property type="term" value="C:nucleus"/>
    <property type="evidence" value="ECO:0007669"/>
    <property type="project" value="TreeGrafter"/>
</dbReference>
<gene>
    <name evidence="8" type="ORF">CPB84DRAFT_1781350</name>
</gene>
<dbReference type="GO" id="GO:0006402">
    <property type="term" value="P:mRNA catabolic process"/>
    <property type="evidence" value="ECO:0007669"/>
    <property type="project" value="UniProtKB-UniRule"/>
</dbReference>
<evidence type="ECO:0000259" key="6">
    <source>
        <dbReference type="PROSITE" id="PS50304"/>
    </source>
</evidence>
<keyword evidence="9" id="KW-1185">Reference proteome</keyword>
<feature type="compositionally biased region" description="Low complexity" evidence="5">
    <location>
        <begin position="328"/>
        <end position="342"/>
    </location>
</feature>
<organism evidence="8 9">
    <name type="scientific">Gymnopilus junonius</name>
    <name type="common">Spectacular rustgill mushroom</name>
    <name type="synonym">Gymnopilus spectabilis subsp. junonius</name>
    <dbReference type="NCBI Taxonomy" id="109634"/>
    <lineage>
        <taxon>Eukaryota</taxon>
        <taxon>Fungi</taxon>
        <taxon>Dikarya</taxon>
        <taxon>Basidiomycota</taxon>
        <taxon>Agaricomycotina</taxon>
        <taxon>Agaricomycetes</taxon>
        <taxon>Agaricomycetidae</taxon>
        <taxon>Agaricales</taxon>
        <taxon>Agaricineae</taxon>
        <taxon>Hymenogastraceae</taxon>
        <taxon>Gymnopilus</taxon>
    </lineage>
</organism>
<dbReference type="GO" id="GO:0031047">
    <property type="term" value="P:regulatory ncRNA-mediated gene silencing"/>
    <property type="evidence" value="ECO:0007669"/>
    <property type="project" value="UniProtKB-UniRule"/>
</dbReference>
<dbReference type="PANTHER" id="PTHR12302">
    <property type="entry name" value="EBNA2 BINDING PROTEIN P100"/>
    <property type="match status" value="1"/>
</dbReference>
<evidence type="ECO:0000256" key="3">
    <source>
        <dbReference type="ARBA" id="ARBA00022737"/>
    </source>
</evidence>
<dbReference type="InterPro" id="IPR016685">
    <property type="entry name" value="Silence_cplx_Nase-comp_TudorSN"/>
</dbReference>
<comment type="subcellular location">
    <subcellularLocation>
        <location evidence="1 4">Cytoplasm</location>
    </subcellularLocation>
</comment>
<dbReference type="Gene3D" id="2.40.50.90">
    <property type="match status" value="5"/>
</dbReference>
<dbReference type="Pfam" id="PF00565">
    <property type="entry name" value="SNase"/>
    <property type="match status" value="4"/>
</dbReference>
<dbReference type="GO" id="GO:0003723">
    <property type="term" value="F:RNA binding"/>
    <property type="evidence" value="ECO:0007669"/>
    <property type="project" value="UniProtKB-UniRule"/>
</dbReference>
<evidence type="ECO:0008006" key="10">
    <source>
        <dbReference type="Google" id="ProtNLM"/>
    </source>
</evidence>
<evidence type="ECO:0000313" key="8">
    <source>
        <dbReference type="EMBL" id="KAF8897023.1"/>
    </source>
</evidence>
<evidence type="ECO:0000256" key="4">
    <source>
        <dbReference type="PIRNR" id="PIRNR017179"/>
    </source>
</evidence>
<dbReference type="GO" id="GO:0004518">
    <property type="term" value="F:nuclease activity"/>
    <property type="evidence" value="ECO:0007669"/>
    <property type="project" value="TreeGrafter"/>
</dbReference>
<feature type="compositionally biased region" description="Basic and acidic residues" evidence="5">
    <location>
        <begin position="115"/>
        <end position="134"/>
    </location>
</feature>
<dbReference type="EMBL" id="JADNYJ010000057">
    <property type="protein sequence ID" value="KAF8897023.1"/>
    <property type="molecule type" value="Genomic_DNA"/>
</dbReference>
<dbReference type="Gene3D" id="2.30.30.140">
    <property type="match status" value="1"/>
</dbReference>
<dbReference type="FunFam" id="2.40.50.90:FF:000001">
    <property type="entry name" value="Staphylococcal nuclease domain-containing protein"/>
    <property type="match status" value="1"/>
</dbReference>
<dbReference type="SUPFAM" id="SSF50199">
    <property type="entry name" value="Staphylococcal nuclease"/>
    <property type="match status" value="5"/>
</dbReference>
<evidence type="ECO:0000256" key="2">
    <source>
        <dbReference type="ARBA" id="ARBA00022490"/>
    </source>
</evidence>
<protein>
    <recommendedName>
        <fullName evidence="10">Transcription factor</fullName>
    </recommendedName>
</protein>
<dbReference type="OrthoDB" id="10023235at2759"/>
<dbReference type="GO" id="GO:0005829">
    <property type="term" value="C:cytosol"/>
    <property type="evidence" value="ECO:0007669"/>
    <property type="project" value="UniProtKB-UniRule"/>
</dbReference>
<feature type="region of interest" description="Disordered" evidence="5">
    <location>
        <begin position="322"/>
        <end position="342"/>
    </location>
</feature>
<accession>A0A9P5TLA9</accession>
<feature type="domain" description="TNase-like" evidence="7">
    <location>
        <begin position="168"/>
        <end position="324"/>
    </location>
</feature>
<feature type="region of interest" description="Disordered" evidence="5">
    <location>
        <begin position="478"/>
        <end position="497"/>
    </location>
</feature>
<dbReference type="Proteomes" id="UP000724874">
    <property type="component" value="Unassembled WGS sequence"/>
</dbReference>
<dbReference type="PANTHER" id="PTHR12302:SF2">
    <property type="entry name" value="STAPHYLOCOCCAL NUCLEASE DOMAIN-CONTAINING PROTEIN 1"/>
    <property type="match status" value="1"/>
</dbReference>
<dbReference type="SUPFAM" id="SSF63748">
    <property type="entry name" value="Tudor/PWWP/MBT"/>
    <property type="match status" value="1"/>
</dbReference>
<sequence length="909" mass="100357">MSMKAIVKSVMSGDTLILRNRSVPQGQPPKERVLHLADLTAPRLGTSSREDEPWAFESREFLRQLAVGKEITFASIHSLPTNDDVPRDLGNADIGGVDLSSELLKNGWAKLKEMKRDPTEADNKKKELENEAKASGKGIWNPHGPKARSVNYTMPTDSQSFVTEWKGKTLDALVEQVRDGTTLRVRLIVPDGEHQMVNIALAGVKSPRASSRQGESSEPFGEEAKFFTESRLLQRPVKVQILSLPHSTATPFQSSANAAAPPPASIFIGTVIHPAGNVAEHLVAAGLARIVDWHAGMLSSSGGMERLRAAEKVAKERRLHLHANSPVSASAGKANGGANPSGQPRTFDATVVRVWSGDQVSVIGKDSHNERRLQLSSTRSPKLSDPRQVFYAQEAREFLRKKLIGKHVKVHVDFVRPREGEFEERECATIRYGGHGANIAEQLIEKGLASIVRHKRDDEDRSPDYDKLMAAEQAAVTDQRGIHSGKEIPPPKQPLNISETSSRAAQFLNGFKRLGKIPAVVDYVAAGSRFKIFLPKDNQTLTLVLAGIRAPRTARNPSEKSEPYGTEAYEFASHRYMQRDIEFEVDNIDKSGGFVGSLYVNKTENVALTLVKEGLATIHSFSAEGLSWARQLYEAEEEAKREKRNIWSEYDEEAVKISEAAAEEESETGALQTKYLDVIVSDIRTKNGFQFSVQVLNTEGIAALEKLMREFSIHHRGSISSPPGFIPKGGDLVSAKFSDGAWYRAKIRRASPIKKEAEVTFIDYGNQDTVSFSNIRPLDAQFRSLPGQAQDARLSFVKLPDTASEYYLEAVDRFRSVCEGRKLVANIDHKEGNQLHLRLIDPSNPAVAEDPLACVNADLVSEGLAAIDRKGCKYISSYPQVLKKLKISVAEAKRDRAGMFEFGDVEEDE</sequence>
<evidence type="ECO:0000313" key="9">
    <source>
        <dbReference type="Proteomes" id="UP000724874"/>
    </source>
</evidence>
<dbReference type="SMART" id="SM00318">
    <property type="entry name" value="SNc"/>
    <property type="match status" value="4"/>
</dbReference>
<dbReference type="GO" id="GO:0031332">
    <property type="term" value="C:RNAi effector complex"/>
    <property type="evidence" value="ECO:0007669"/>
    <property type="project" value="InterPro"/>
</dbReference>
<dbReference type="Pfam" id="PF00567">
    <property type="entry name" value="TUDOR"/>
    <property type="match status" value="1"/>
</dbReference>
<feature type="region of interest" description="Disordered" evidence="5">
    <location>
        <begin position="115"/>
        <end position="146"/>
    </location>
</feature>
<dbReference type="PROSITE" id="PS50830">
    <property type="entry name" value="TNASE_3"/>
    <property type="match status" value="4"/>
</dbReference>
<dbReference type="InterPro" id="IPR002999">
    <property type="entry name" value="Tudor"/>
</dbReference>
<dbReference type="SMART" id="SM00333">
    <property type="entry name" value="TUDOR"/>
    <property type="match status" value="1"/>
</dbReference>
<feature type="domain" description="TNase-like" evidence="7">
    <location>
        <begin position="1"/>
        <end position="142"/>
    </location>
</feature>
<feature type="domain" description="TNase-like" evidence="7">
    <location>
        <begin position="515"/>
        <end position="649"/>
    </location>
</feature>
<name>A0A9P5TLA9_GYMJU</name>
<keyword evidence="3" id="KW-0677">Repeat</keyword>
<evidence type="ECO:0000256" key="5">
    <source>
        <dbReference type="SAM" id="MobiDB-lite"/>
    </source>
</evidence>
<dbReference type="InterPro" id="IPR016071">
    <property type="entry name" value="Staphylococal_nuclease_OB-fold"/>
</dbReference>
<dbReference type="PIRSF" id="PIRSF017179">
    <property type="entry name" value="RISC-Tudor-SN"/>
    <property type="match status" value="1"/>
</dbReference>
<keyword evidence="2 4" id="KW-0963">Cytoplasm</keyword>
<comment type="caution">
    <text evidence="8">The sequence shown here is derived from an EMBL/GenBank/DDBJ whole genome shotgun (WGS) entry which is preliminary data.</text>
</comment>
<reference evidence="8" key="1">
    <citation type="submission" date="2020-11" db="EMBL/GenBank/DDBJ databases">
        <authorList>
            <consortium name="DOE Joint Genome Institute"/>
            <person name="Ahrendt S."/>
            <person name="Riley R."/>
            <person name="Andreopoulos W."/>
            <person name="LaButti K."/>
            <person name="Pangilinan J."/>
            <person name="Ruiz-duenas F.J."/>
            <person name="Barrasa J.M."/>
            <person name="Sanchez-Garcia M."/>
            <person name="Camarero S."/>
            <person name="Miyauchi S."/>
            <person name="Serrano A."/>
            <person name="Linde D."/>
            <person name="Babiker R."/>
            <person name="Drula E."/>
            <person name="Ayuso-Fernandez I."/>
            <person name="Pacheco R."/>
            <person name="Padilla G."/>
            <person name="Ferreira P."/>
            <person name="Barriuso J."/>
            <person name="Kellner H."/>
            <person name="Castanera R."/>
            <person name="Alfaro M."/>
            <person name="Ramirez L."/>
            <person name="Pisabarro A.G."/>
            <person name="Kuo A."/>
            <person name="Tritt A."/>
            <person name="Lipzen A."/>
            <person name="He G."/>
            <person name="Yan M."/>
            <person name="Ng V."/>
            <person name="Cullen D."/>
            <person name="Martin F."/>
            <person name="Rosso M.-N."/>
            <person name="Henrissat B."/>
            <person name="Hibbett D."/>
            <person name="Martinez A.T."/>
            <person name="Grigoriev I.V."/>
        </authorList>
    </citation>
    <scope>NUCLEOTIDE SEQUENCE</scope>
    <source>
        <strain evidence="8">AH 44721</strain>
    </source>
</reference>
<proteinExistence type="predicted"/>
<dbReference type="AlphaFoldDB" id="A0A9P5TLA9"/>
<feature type="domain" description="TNase-like" evidence="7">
    <location>
        <begin position="345"/>
        <end position="485"/>
    </location>
</feature>
<feature type="domain" description="Tudor" evidence="6">
    <location>
        <begin position="725"/>
        <end position="785"/>
    </location>
</feature>
<dbReference type="InterPro" id="IPR035437">
    <property type="entry name" value="SNase_OB-fold_sf"/>
</dbReference>